<name>A0A178MES1_9PROT</name>
<dbReference type="InterPro" id="IPR015422">
    <property type="entry name" value="PyrdxlP-dep_Trfase_small"/>
</dbReference>
<evidence type="ECO:0000256" key="1">
    <source>
        <dbReference type="ARBA" id="ARBA00037999"/>
    </source>
</evidence>
<sequence length="395" mass="42090">MTRALPYGRQLIEDDDIAAVVAVLRSDALTGGPAVTGFETALRSVTGARHAVACSSGTAALHLAAMALELGPGDAVIVPSVTFVATANAARYVGAEVVFADVDPATGLMEPQHLEAALKRCGTARPRAVFPVHLNGQCVGMAELGELARRRGLFVVEDACHALGSVQGGRLTGACSSSDMAVFSFHPVKTVAMGEGGAVTTADDRLAERLRLYRSHGITREAADFLQPAEAFDAGGQPNPWYYEMARPGFNYRASDINCALGTSQLAKLARFKTRRTELVEAYGAALAPLAPLVQPVGRRPDCVPSWHIQVVRIDFAAAGTNRAKVMRALAERGISTQVHYLPVHRQPYYRALYSDTALPGADAYYDRCLTLPLFVGMENAEVERVVAALKAVLS</sequence>
<dbReference type="PIRSF" id="PIRSF000390">
    <property type="entry name" value="PLP_StrS"/>
    <property type="match status" value="1"/>
</dbReference>
<dbReference type="InterPro" id="IPR015421">
    <property type="entry name" value="PyrdxlP-dep_Trfase_major"/>
</dbReference>
<reference evidence="5 6" key="1">
    <citation type="submission" date="2016-04" db="EMBL/GenBank/DDBJ databases">
        <title>Draft genome sequence of freshwater magnetotactic bacteria Magnetospirillum marisnigri SP-1 and Magnetospirillum moscoviense BB-1.</title>
        <authorList>
            <person name="Koziaeva V."/>
            <person name="Dziuba M.V."/>
            <person name="Ivanov T.M."/>
            <person name="Kuznetsov B."/>
            <person name="Grouzdev D.S."/>
        </authorList>
    </citation>
    <scope>NUCLEOTIDE SEQUENCE [LARGE SCALE GENOMIC DNA]</scope>
    <source>
        <strain evidence="5 6">SP-1</strain>
    </source>
</reference>
<organism evidence="5 6">
    <name type="scientific">Paramagnetospirillum marisnigri</name>
    <dbReference type="NCBI Taxonomy" id="1285242"/>
    <lineage>
        <taxon>Bacteria</taxon>
        <taxon>Pseudomonadati</taxon>
        <taxon>Pseudomonadota</taxon>
        <taxon>Alphaproteobacteria</taxon>
        <taxon>Rhodospirillales</taxon>
        <taxon>Magnetospirillaceae</taxon>
        <taxon>Paramagnetospirillum</taxon>
    </lineage>
</organism>
<dbReference type="Gene3D" id="3.40.640.10">
    <property type="entry name" value="Type I PLP-dependent aspartate aminotransferase-like (Major domain)"/>
    <property type="match status" value="1"/>
</dbReference>
<dbReference type="PANTHER" id="PTHR30244:SF34">
    <property type="entry name" value="DTDP-4-AMINO-4,6-DIDEOXYGALACTOSE TRANSAMINASE"/>
    <property type="match status" value="1"/>
</dbReference>
<dbReference type="RefSeq" id="WP_068494831.1">
    <property type="nucleotide sequence ID" value="NZ_LWQT01000088.1"/>
</dbReference>
<dbReference type="CDD" id="cd00616">
    <property type="entry name" value="AHBA_syn"/>
    <property type="match status" value="1"/>
</dbReference>
<dbReference type="InterPro" id="IPR000653">
    <property type="entry name" value="DegT/StrS_aminotransferase"/>
</dbReference>
<evidence type="ECO:0000313" key="6">
    <source>
        <dbReference type="Proteomes" id="UP000078428"/>
    </source>
</evidence>
<dbReference type="AlphaFoldDB" id="A0A178MES1"/>
<dbReference type="GO" id="GO:0008483">
    <property type="term" value="F:transaminase activity"/>
    <property type="evidence" value="ECO:0007669"/>
    <property type="project" value="TreeGrafter"/>
</dbReference>
<protein>
    <submittedName>
        <fullName evidence="5">UDP-4-amino-4, 6-dideoxy-N-acetyl-beta-L-altrosamine transaminase</fullName>
    </submittedName>
</protein>
<dbReference type="Pfam" id="PF01041">
    <property type="entry name" value="DegT_DnrJ_EryC1"/>
    <property type="match status" value="1"/>
</dbReference>
<dbReference type="InterPro" id="IPR020026">
    <property type="entry name" value="PseC"/>
</dbReference>
<dbReference type="GO" id="GO:0030170">
    <property type="term" value="F:pyridoxal phosphate binding"/>
    <property type="evidence" value="ECO:0007669"/>
    <property type="project" value="TreeGrafter"/>
</dbReference>
<keyword evidence="6" id="KW-1185">Reference proteome</keyword>
<comment type="similarity">
    <text evidence="1 4">Belongs to the DegT/DnrJ/EryC1 family.</text>
</comment>
<keyword evidence="3 4" id="KW-0663">Pyridoxal phosphate</keyword>
<dbReference type="NCBIfam" id="TIGR03588">
    <property type="entry name" value="PseC"/>
    <property type="match status" value="1"/>
</dbReference>
<dbReference type="Proteomes" id="UP000078428">
    <property type="component" value="Unassembled WGS sequence"/>
</dbReference>
<evidence type="ECO:0000256" key="2">
    <source>
        <dbReference type="PIRSR" id="PIRSR000390-1"/>
    </source>
</evidence>
<comment type="caution">
    <text evidence="5">The sequence shown here is derived from an EMBL/GenBank/DDBJ whole genome shotgun (WGS) entry which is preliminary data.</text>
</comment>
<accession>A0A178MES1</accession>
<proteinExistence type="inferred from homology"/>
<dbReference type="InterPro" id="IPR015424">
    <property type="entry name" value="PyrdxlP-dep_Trfase"/>
</dbReference>
<evidence type="ECO:0000313" key="5">
    <source>
        <dbReference type="EMBL" id="OAN46647.1"/>
    </source>
</evidence>
<dbReference type="EMBL" id="LWQT01000088">
    <property type="protein sequence ID" value="OAN46647.1"/>
    <property type="molecule type" value="Genomic_DNA"/>
</dbReference>
<feature type="active site" description="Proton acceptor" evidence="2">
    <location>
        <position position="189"/>
    </location>
</feature>
<dbReference type="GO" id="GO:0000271">
    <property type="term" value="P:polysaccharide biosynthetic process"/>
    <property type="evidence" value="ECO:0007669"/>
    <property type="project" value="TreeGrafter"/>
</dbReference>
<evidence type="ECO:0000256" key="3">
    <source>
        <dbReference type="PIRSR" id="PIRSR000390-2"/>
    </source>
</evidence>
<evidence type="ECO:0000256" key="4">
    <source>
        <dbReference type="RuleBase" id="RU004508"/>
    </source>
</evidence>
<dbReference type="Gene3D" id="3.90.1150.10">
    <property type="entry name" value="Aspartate Aminotransferase, domain 1"/>
    <property type="match status" value="1"/>
</dbReference>
<dbReference type="OrthoDB" id="9768668at2"/>
<gene>
    <name evidence="5" type="ORF">A6A04_05925</name>
</gene>
<dbReference type="PANTHER" id="PTHR30244">
    <property type="entry name" value="TRANSAMINASE"/>
    <property type="match status" value="1"/>
</dbReference>
<dbReference type="STRING" id="1285242.A6A04_05925"/>
<dbReference type="SUPFAM" id="SSF53383">
    <property type="entry name" value="PLP-dependent transferases"/>
    <property type="match status" value="1"/>
</dbReference>
<feature type="modified residue" description="N6-(pyridoxal phosphate)lysine" evidence="3">
    <location>
        <position position="189"/>
    </location>
</feature>